<evidence type="ECO:0000313" key="3">
    <source>
        <dbReference type="EMBL" id="KAJ3434968.1"/>
    </source>
</evidence>
<comment type="caution">
    <text evidence="3">The sequence shown here is derived from an EMBL/GenBank/DDBJ whole genome shotgun (WGS) entry which is preliminary data.</text>
</comment>
<dbReference type="EMBL" id="JANTQA010000042">
    <property type="protein sequence ID" value="KAJ3434968.1"/>
    <property type="molecule type" value="Genomic_DNA"/>
</dbReference>
<dbReference type="InterPro" id="IPR011989">
    <property type="entry name" value="ARM-like"/>
</dbReference>
<dbReference type="Pfam" id="PF22964">
    <property type="entry name" value="ZER1-like_2nd"/>
    <property type="match status" value="1"/>
</dbReference>
<dbReference type="SUPFAM" id="SSF48371">
    <property type="entry name" value="ARM repeat"/>
    <property type="match status" value="1"/>
</dbReference>
<accession>A0AAV7YZ07</accession>
<proteinExistence type="predicted"/>
<dbReference type="Gene3D" id="1.25.10.10">
    <property type="entry name" value="Leucine-rich Repeat Variant"/>
    <property type="match status" value="1"/>
</dbReference>
<gene>
    <name evidence="3" type="ORF">M0812_02096</name>
</gene>
<dbReference type="PROSITE" id="PS50176">
    <property type="entry name" value="ARM_REPEAT"/>
    <property type="match status" value="1"/>
</dbReference>
<dbReference type="InterPro" id="IPR000225">
    <property type="entry name" value="Armadillo"/>
</dbReference>
<protein>
    <submittedName>
        <fullName evidence="3">Protein aardvark</fullName>
    </submittedName>
</protein>
<organism evidence="3 4">
    <name type="scientific">Anaeramoeba flamelloides</name>
    <dbReference type="NCBI Taxonomy" id="1746091"/>
    <lineage>
        <taxon>Eukaryota</taxon>
        <taxon>Metamonada</taxon>
        <taxon>Anaeramoebidae</taxon>
        <taxon>Anaeramoeba</taxon>
    </lineage>
</organism>
<dbReference type="InterPro" id="IPR016024">
    <property type="entry name" value="ARM-type_fold"/>
</dbReference>
<dbReference type="InterPro" id="IPR055142">
    <property type="entry name" value="ZER1-like_C"/>
</dbReference>
<dbReference type="PANTHER" id="PTHR23315:SF7">
    <property type="entry name" value="U-BOX DOMAIN-CONTAINING PROTEIN 4"/>
    <property type="match status" value="1"/>
</dbReference>
<evidence type="ECO:0000256" key="1">
    <source>
        <dbReference type="PROSITE-ProRule" id="PRU00259"/>
    </source>
</evidence>
<dbReference type="AlphaFoldDB" id="A0AAV7YZ07"/>
<name>A0AAV7YZ07_9EUKA</name>
<sequence length="311" mass="34969">MGALTTLSMDKKLGRSIISVGGLLLIVQALEKFPNEDNLTRRAIMTLFNLAANPLNSALVSQSDAVGALLNMLERHEGDQILIEKCTQFFYNLSTTQDSSEHLGKVGLIPNIIHTMVKWKDYETIADTTLGLLYNLVLEVPNRTIFARQKGVQATVIVMRANRQFKEIQRKCLAIFTALVIEEHLVPYLIEGRAILASLLSLRSFPTERLLFRASLVLLGNCLFFDQSRSEVVEKNGVMVVLDKIENFINDEEIAERVSLFILNATVDPKARRQIANSNGKMICEKLEQKYSTNQSISKRVKGALNNLRFK</sequence>
<reference evidence="3" key="1">
    <citation type="submission" date="2022-08" db="EMBL/GenBank/DDBJ databases">
        <title>Novel sulphate-reducing endosymbionts in the free-living metamonad Anaeramoeba.</title>
        <authorList>
            <person name="Jerlstrom-Hultqvist J."/>
            <person name="Cepicka I."/>
            <person name="Gallot-Lavallee L."/>
            <person name="Salas-Leiva D."/>
            <person name="Curtis B.A."/>
            <person name="Zahonova K."/>
            <person name="Pipaliya S."/>
            <person name="Dacks J."/>
            <person name="Roger A.J."/>
        </authorList>
    </citation>
    <scope>NUCLEOTIDE SEQUENCE</scope>
    <source>
        <strain evidence="3">Busselton2</strain>
    </source>
</reference>
<dbReference type="Proteomes" id="UP001146793">
    <property type="component" value="Unassembled WGS sequence"/>
</dbReference>
<evidence type="ECO:0000313" key="4">
    <source>
        <dbReference type="Proteomes" id="UP001146793"/>
    </source>
</evidence>
<evidence type="ECO:0000259" key="2">
    <source>
        <dbReference type="Pfam" id="PF22964"/>
    </source>
</evidence>
<feature type="domain" description="Protein zer-1 homolog-like C-terminal" evidence="2">
    <location>
        <begin position="25"/>
        <end position="195"/>
    </location>
</feature>
<feature type="repeat" description="ARM" evidence="1">
    <location>
        <begin position="21"/>
        <end position="65"/>
    </location>
</feature>
<dbReference type="PANTHER" id="PTHR23315">
    <property type="entry name" value="U BOX DOMAIN-CONTAINING"/>
    <property type="match status" value="1"/>
</dbReference>